<protein>
    <recommendedName>
        <fullName evidence="6">tRNA (guanine-N(1)-)-methyltransferase</fullName>
        <ecNumber evidence="5">2.1.1.228</ecNumber>
    </recommendedName>
    <alternativeName>
        <fullName evidence="12">M1G-methyltransferase</fullName>
    </alternativeName>
    <alternativeName>
        <fullName evidence="13">tRNA [GM37] methyltransferase</fullName>
    </alternativeName>
</protein>
<dbReference type="EC" id="2.1.1.228" evidence="5"/>
<dbReference type="PANTHER" id="PTHR46417">
    <property type="entry name" value="TRNA (GUANINE-N(1)-)-METHYLTRANSFERASE"/>
    <property type="match status" value="1"/>
</dbReference>
<keyword evidence="8" id="KW-0489">Methyltransferase</keyword>
<dbReference type="InterPro" id="IPR016009">
    <property type="entry name" value="tRNA_MeTrfase_TRMD/TRM10"/>
</dbReference>
<evidence type="ECO:0000256" key="2">
    <source>
        <dbReference type="ARBA" id="ARBA00004496"/>
    </source>
</evidence>
<dbReference type="InterPro" id="IPR002649">
    <property type="entry name" value="tRNA_m1G_MeTrfase_TrmD"/>
</dbReference>
<sequence>DDTIYGGGAGMLIRPDVVGAALQKVENTYKIALSPKGDFFTQDTAKVLSTKKSLTLVCGRYEGFDARTLEEMDKVISIGPYITMGGELPAMIIIESVSRLIKGVLGNVESLYEESYTKGLRDIEYPLYTKPYEYKGKKVPEVLLSGNHQKIKEWKEKNRPKGNK</sequence>
<evidence type="ECO:0000256" key="5">
    <source>
        <dbReference type="ARBA" id="ARBA00012807"/>
    </source>
</evidence>
<dbReference type="EMBL" id="DRNS01000063">
    <property type="protein sequence ID" value="HHH14236.1"/>
    <property type="molecule type" value="Genomic_DNA"/>
</dbReference>
<comment type="caution">
    <text evidence="16">The sequence shown here is derived from an EMBL/GenBank/DDBJ whole genome shotgun (WGS) entry which is preliminary data.</text>
</comment>
<reference evidence="16" key="1">
    <citation type="journal article" date="2020" name="mSystems">
        <title>Genome- and Community-Level Interaction Insights into Carbon Utilization and Element Cycling Functions of Hydrothermarchaeota in Hydrothermal Sediment.</title>
        <authorList>
            <person name="Zhou Z."/>
            <person name="Liu Y."/>
            <person name="Xu W."/>
            <person name="Pan J."/>
            <person name="Luo Z.H."/>
            <person name="Li M."/>
        </authorList>
    </citation>
    <scope>NUCLEOTIDE SEQUENCE [LARGE SCALE GENOMIC DNA]</scope>
    <source>
        <strain evidence="16">HyVt-517</strain>
    </source>
</reference>
<dbReference type="Pfam" id="PF01746">
    <property type="entry name" value="tRNA_m1G_MT"/>
    <property type="match status" value="1"/>
</dbReference>
<comment type="subcellular location">
    <subcellularLocation>
        <location evidence="2">Cytoplasm</location>
    </subcellularLocation>
</comment>
<evidence type="ECO:0000256" key="4">
    <source>
        <dbReference type="ARBA" id="ARBA00011738"/>
    </source>
</evidence>
<evidence type="ECO:0000256" key="10">
    <source>
        <dbReference type="ARBA" id="ARBA00022691"/>
    </source>
</evidence>
<dbReference type="GO" id="GO:0002939">
    <property type="term" value="P:tRNA N1-guanine methylation"/>
    <property type="evidence" value="ECO:0007669"/>
    <property type="project" value="TreeGrafter"/>
</dbReference>
<evidence type="ECO:0000313" key="16">
    <source>
        <dbReference type="EMBL" id="HHH14236.1"/>
    </source>
</evidence>
<organism evidence="16">
    <name type="scientific">candidate division WWE3 bacterium</name>
    <dbReference type="NCBI Taxonomy" id="2053526"/>
    <lineage>
        <taxon>Bacteria</taxon>
        <taxon>Katanobacteria</taxon>
    </lineage>
</organism>
<dbReference type="AlphaFoldDB" id="A0A7V5MH51"/>
<evidence type="ECO:0000256" key="7">
    <source>
        <dbReference type="ARBA" id="ARBA00022490"/>
    </source>
</evidence>
<evidence type="ECO:0000256" key="12">
    <source>
        <dbReference type="ARBA" id="ARBA00029736"/>
    </source>
</evidence>
<comment type="catalytic activity">
    <reaction evidence="14">
        <text>guanosine(37) in tRNA + S-adenosyl-L-methionine = N(1)-methylguanosine(37) in tRNA + S-adenosyl-L-homocysteine + H(+)</text>
        <dbReference type="Rhea" id="RHEA:36899"/>
        <dbReference type="Rhea" id="RHEA-COMP:10145"/>
        <dbReference type="Rhea" id="RHEA-COMP:10147"/>
        <dbReference type="ChEBI" id="CHEBI:15378"/>
        <dbReference type="ChEBI" id="CHEBI:57856"/>
        <dbReference type="ChEBI" id="CHEBI:59789"/>
        <dbReference type="ChEBI" id="CHEBI:73542"/>
        <dbReference type="ChEBI" id="CHEBI:74269"/>
        <dbReference type="EC" id="2.1.1.228"/>
    </reaction>
</comment>
<dbReference type="Gene3D" id="1.10.1270.20">
    <property type="entry name" value="tRNA(m1g37)methyltransferase, domain 2"/>
    <property type="match status" value="1"/>
</dbReference>
<gene>
    <name evidence="16" type="ORF">ENJ78_00830</name>
</gene>
<keyword evidence="7" id="KW-0963">Cytoplasm</keyword>
<name>A0A7V5MH51_UNCKA</name>
<accession>A0A7V5MH51</accession>
<keyword evidence="10" id="KW-0949">S-adenosyl-L-methionine</keyword>
<evidence type="ECO:0000256" key="3">
    <source>
        <dbReference type="ARBA" id="ARBA00007630"/>
    </source>
</evidence>
<dbReference type="InterPro" id="IPR029028">
    <property type="entry name" value="Alpha/beta_knot_MTases"/>
</dbReference>
<dbReference type="InterPro" id="IPR029026">
    <property type="entry name" value="tRNA_m1G_MTases_N"/>
</dbReference>
<feature type="domain" description="tRNA methyltransferase TRMD/TRM10-type" evidence="15">
    <location>
        <begin position="1"/>
        <end position="159"/>
    </location>
</feature>
<evidence type="ECO:0000256" key="13">
    <source>
        <dbReference type="ARBA" id="ARBA00033392"/>
    </source>
</evidence>
<feature type="non-terminal residue" evidence="16">
    <location>
        <position position="1"/>
    </location>
</feature>
<evidence type="ECO:0000259" key="15">
    <source>
        <dbReference type="Pfam" id="PF01746"/>
    </source>
</evidence>
<evidence type="ECO:0000256" key="11">
    <source>
        <dbReference type="ARBA" id="ARBA00022694"/>
    </source>
</evidence>
<dbReference type="Gene3D" id="3.40.1280.10">
    <property type="match status" value="1"/>
</dbReference>
<keyword evidence="11" id="KW-0819">tRNA processing</keyword>
<comment type="subunit">
    <text evidence="4">Homodimer.</text>
</comment>
<evidence type="ECO:0000256" key="1">
    <source>
        <dbReference type="ARBA" id="ARBA00002634"/>
    </source>
</evidence>
<dbReference type="Proteomes" id="UP000886106">
    <property type="component" value="Unassembled WGS sequence"/>
</dbReference>
<dbReference type="GO" id="GO:0005829">
    <property type="term" value="C:cytosol"/>
    <property type="evidence" value="ECO:0007669"/>
    <property type="project" value="TreeGrafter"/>
</dbReference>
<evidence type="ECO:0000256" key="8">
    <source>
        <dbReference type="ARBA" id="ARBA00022603"/>
    </source>
</evidence>
<comment type="similarity">
    <text evidence="3">Belongs to the RNA methyltransferase TrmD family.</text>
</comment>
<dbReference type="InterPro" id="IPR023148">
    <property type="entry name" value="tRNA_m1G_MeTrfase_C_sf"/>
</dbReference>
<evidence type="ECO:0000256" key="6">
    <source>
        <dbReference type="ARBA" id="ARBA00014679"/>
    </source>
</evidence>
<comment type="function">
    <text evidence="1">Specifically methylates guanosine-37 in various tRNAs.</text>
</comment>
<dbReference type="GO" id="GO:0052906">
    <property type="term" value="F:tRNA (guanine(37)-N1)-methyltransferase activity"/>
    <property type="evidence" value="ECO:0007669"/>
    <property type="project" value="UniProtKB-EC"/>
</dbReference>
<proteinExistence type="inferred from homology"/>
<dbReference type="PANTHER" id="PTHR46417:SF1">
    <property type="entry name" value="TRNA (GUANINE-N(1)-)-METHYLTRANSFERASE"/>
    <property type="match status" value="1"/>
</dbReference>
<dbReference type="SUPFAM" id="SSF75217">
    <property type="entry name" value="alpha/beta knot"/>
    <property type="match status" value="1"/>
</dbReference>
<keyword evidence="9" id="KW-0808">Transferase</keyword>
<evidence type="ECO:0000256" key="9">
    <source>
        <dbReference type="ARBA" id="ARBA00022679"/>
    </source>
</evidence>
<evidence type="ECO:0000256" key="14">
    <source>
        <dbReference type="ARBA" id="ARBA00047783"/>
    </source>
</evidence>